<evidence type="ECO:0000256" key="1">
    <source>
        <dbReference type="ARBA" id="ARBA00022737"/>
    </source>
</evidence>
<feature type="chain" id="PRO_5043573765" evidence="4">
    <location>
        <begin position="20"/>
        <end position="148"/>
    </location>
</feature>
<keyword evidence="2" id="KW-1015">Disulfide bond</keyword>
<dbReference type="SMART" id="SM00042">
    <property type="entry name" value="CUB"/>
    <property type="match status" value="1"/>
</dbReference>
<comment type="caution">
    <text evidence="6">The sequence shown here is derived from an EMBL/GenBank/DDBJ whole genome shotgun (WGS) entry which is preliminary data.</text>
</comment>
<dbReference type="InterPro" id="IPR000859">
    <property type="entry name" value="CUB_dom"/>
</dbReference>
<dbReference type="FunFam" id="2.60.120.290:FF:000005">
    <property type="entry name" value="Procollagen C-endopeptidase enhancer 1"/>
    <property type="match status" value="1"/>
</dbReference>
<evidence type="ECO:0000313" key="6">
    <source>
        <dbReference type="EMBL" id="GIY74071.1"/>
    </source>
</evidence>
<keyword evidence="4" id="KW-0732">Signal</keyword>
<keyword evidence="1" id="KW-0677">Repeat</keyword>
<organism evidence="6 7">
    <name type="scientific">Caerostris extrusa</name>
    <name type="common">Bark spider</name>
    <name type="synonym">Caerostris bankana</name>
    <dbReference type="NCBI Taxonomy" id="172846"/>
    <lineage>
        <taxon>Eukaryota</taxon>
        <taxon>Metazoa</taxon>
        <taxon>Ecdysozoa</taxon>
        <taxon>Arthropoda</taxon>
        <taxon>Chelicerata</taxon>
        <taxon>Arachnida</taxon>
        <taxon>Araneae</taxon>
        <taxon>Araneomorphae</taxon>
        <taxon>Entelegynae</taxon>
        <taxon>Araneoidea</taxon>
        <taxon>Araneidae</taxon>
        <taxon>Caerostris</taxon>
    </lineage>
</organism>
<dbReference type="CDD" id="cd00041">
    <property type="entry name" value="CUB"/>
    <property type="match status" value="1"/>
</dbReference>
<feature type="domain" description="CUB" evidence="5">
    <location>
        <begin position="27"/>
        <end position="143"/>
    </location>
</feature>
<sequence length="148" mass="16634">MTLLGILAAFLLIQLQGLASEEEPFQCRDLLEYDATENGEIKSPFYDDGVYPNDLWCEYKITAPDGQRIKLTFKDLDIDPSGSCGTDKLVVYGKDKETVLGIFCGHIIPNPIMSHEDENEIRLLFQSDYMAGGRGFRLEYESSPDLGK</sequence>
<dbReference type="Pfam" id="PF00431">
    <property type="entry name" value="CUB"/>
    <property type="match status" value="1"/>
</dbReference>
<dbReference type="InterPro" id="IPR035914">
    <property type="entry name" value="Sperma_CUB_dom_sf"/>
</dbReference>
<keyword evidence="7" id="KW-1185">Reference proteome</keyword>
<reference evidence="6 7" key="1">
    <citation type="submission" date="2021-06" db="EMBL/GenBank/DDBJ databases">
        <title>Caerostris extrusa draft genome.</title>
        <authorList>
            <person name="Kono N."/>
            <person name="Arakawa K."/>
        </authorList>
    </citation>
    <scope>NUCLEOTIDE SEQUENCE [LARGE SCALE GENOMIC DNA]</scope>
</reference>
<dbReference type="EMBL" id="BPLR01015166">
    <property type="protein sequence ID" value="GIY74071.1"/>
    <property type="molecule type" value="Genomic_DNA"/>
</dbReference>
<proteinExistence type="predicted"/>
<evidence type="ECO:0000313" key="7">
    <source>
        <dbReference type="Proteomes" id="UP001054945"/>
    </source>
</evidence>
<evidence type="ECO:0000256" key="3">
    <source>
        <dbReference type="PROSITE-ProRule" id="PRU00059"/>
    </source>
</evidence>
<dbReference type="PANTHER" id="PTHR24251">
    <property type="entry name" value="OVOCHYMASE-RELATED"/>
    <property type="match status" value="1"/>
</dbReference>
<gene>
    <name evidence="6" type="primary">OVCH1_5</name>
    <name evidence="6" type="ORF">CEXT_402671</name>
</gene>
<evidence type="ECO:0000259" key="5">
    <source>
        <dbReference type="PROSITE" id="PS01180"/>
    </source>
</evidence>
<dbReference type="SUPFAM" id="SSF49854">
    <property type="entry name" value="Spermadhesin, CUB domain"/>
    <property type="match status" value="1"/>
</dbReference>
<comment type="caution">
    <text evidence="3">Lacks conserved residue(s) required for the propagation of feature annotation.</text>
</comment>
<feature type="signal peptide" evidence="4">
    <location>
        <begin position="1"/>
        <end position="19"/>
    </location>
</feature>
<accession>A0AAV4VWB6</accession>
<evidence type="ECO:0000256" key="2">
    <source>
        <dbReference type="ARBA" id="ARBA00023157"/>
    </source>
</evidence>
<name>A0AAV4VWB6_CAEEX</name>
<dbReference type="AlphaFoldDB" id="A0AAV4VWB6"/>
<protein>
    <submittedName>
        <fullName evidence="6">Ovochymase-1</fullName>
    </submittedName>
</protein>
<evidence type="ECO:0000256" key="4">
    <source>
        <dbReference type="SAM" id="SignalP"/>
    </source>
</evidence>
<dbReference type="PROSITE" id="PS01180">
    <property type="entry name" value="CUB"/>
    <property type="match status" value="1"/>
</dbReference>
<dbReference type="Proteomes" id="UP001054945">
    <property type="component" value="Unassembled WGS sequence"/>
</dbReference>
<dbReference type="Gene3D" id="2.60.120.290">
    <property type="entry name" value="Spermadhesin, CUB domain"/>
    <property type="match status" value="1"/>
</dbReference>